<organism evidence="1 2">
    <name type="scientific">Ramazzottius varieornatus</name>
    <name type="common">Water bear</name>
    <name type="synonym">Tardigrade</name>
    <dbReference type="NCBI Taxonomy" id="947166"/>
    <lineage>
        <taxon>Eukaryota</taxon>
        <taxon>Metazoa</taxon>
        <taxon>Ecdysozoa</taxon>
        <taxon>Tardigrada</taxon>
        <taxon>Eutardigrada</taxon>
        <taxon>Parachela</taxon>
        <taxon>Hypsibioidea</taxon>
        <taxon>Ramazzottiidae</taxon>
        <taxon>Ramazzottius</taxon>
    </lineage>
</organism>
<name>A0A1D1VDU8_RAMVA</name>
<accession>A0A1D1VDU8</accession>
<sequence>MSYGKGGIFTNQKQVPHETETKVPVQRKAVVINYMPEKAFRRMLSNVHHAFPINVMVGGPHYAIELTNVWMINVSHLQTQFNRRSFCNVAGYHRENKTVSATIVTKGSAEGSSKIQQAAVPKSADLTAV</sequence>
<evidence type="ECO:0000313" key="1">
    <source>
        <dbReference type="EMBL" id="GAU99809.1"/>
    </source>
</evidence>
<dbReference type="Proteomes" id="UP000186922">
    <property type="component" value="Unassembled WGS sequence"/>
</dbReference>
<dbReference type="EMBL" id="BDGG01000005">
    <property type="protein sequence ID" value="GAU99809.1"/>
    <property type="molecule type" value="Genomic_DNA"/>
</dbReference>
<reference evidence="1 2" key="1">
    <citation type="journal article" date="2016" name="Nat. Commun.">
        <title>Extremotolerant tardigrade genome and improved radiotolerance of human cultured cells by tardigrade-unique protein.</title>
        <authorList>
            <person name="Hashimoto T."/>
            <person name="Horikawa D.D."/>
            <person name="Saito Y."/>
            <person name="Kuwahara H."/>
            <person name="Kozuka-Hata H."/>
            <person name="Shin-I T."/>
            <person name="Minakuchi Y."/>
            <person name="Ohishi K."/>
            <person name="Motoyama A."/>
            <person name="Aizu T."/>
            <person name="Enomoto A."/>
            <person name="Kondo K."/>
            <person name="Tanaka S."/>
            <person name="Hara Y."/>
            <person name="Koshikawa S."/>
            <person name="Sagara H."/>
            <person name="Miura T."/>
            <person name="Yokobori S."/>
            <person name="Miyagawa K."/>
            <person name="Suzuki Y."/>
            <person name="Kubo T."/>
            <person name="Oyama M."/>
            <person name="Kohara Y."/>
            <person name="Fujiyama A."/>
            <person name="Arakawa K."/>
            <person name="Katayama T."/>
            <person name="Toyoda A."/>
            <person name="Kunieda T."/>
        </authorList>
    </citation>
    <scope>NUCLEOTIDE SEQUENCE [LARGE SCALE GENOMIC DNA]</scope>
    <source>
        <strain evidence="1 2">YOKOZUNA-1</strain>
    </source>
</reference>
<gene>
    <name evidence="1" type="primary">RvY_10753-1</name>
    <name evidence="1" type="synonym">RvY_10753.1</name>
    <name evidence="1" type="ORF">RvY_10753</name>
</gene>
<evidence type="ECO:0000313" key="2">
    <source>
        <dbReference type="Proteomes" id="UP000186922"/>
    </source>
</evidence>
<keyword evidence="2" id="KW-1185">Reference proteome</keyword>
<protein>
    <submittedName>
        <fullName evidence="1">Uncharacterized protein</fullName>
    </submittedName>
</protein>
<proteinExistence type="predicted"/>
<comment type="caution">
    <text evidence="1">The sequence shown here is derived from an EMBL/GenBank/DDBJ whole genome shotgun (WGS) entry which is preliminary data.</text>
</comment>
<dbReference type="AlphaFoldDB" id="A0A1D1VDU8"/>